<name>A0A6A3V6M9_9STRA</name>
<feature type="coiled-coil region" evidence="1">
    <location>
        <begin position="75"/>
        <end position="109"/>
    </location>
</feature>
<dbReference type="AlphaFoldDB" id="A0A6A3V6M9"/>
<dbReference type="Proteomes" id="UP000437068">
    <property type="component" value="Unassembled WGS sequence"/>
</dbReference>
<organism evidence="3 8">
    <name type="scientific">Phytophthora fragariae</name>
    <dbReference type="NCBI Taxonomy" id="53985"/>
    <lineage>
        <taxon>Eukaryota</taxon>
        <taxon>Sar</taxon>
        <taxon>Stramenopiles</taxon>
        <taxon>Oomycota</taxon>
        <taxon>Peronosporomycetes</taxon>
        <taxon>Peronosporales</taxon>
        <taxon>Peronosporaceae</taxon>
        <taxon>Phytophthora</taxon>
    </lineage>
</organism>
<dbReference type="Proteomes" id="UP000433483">
    <property type="component" value="Unassembled WGS sequence"/>
</dbReference>
<reference evidence="6 7" key="1">
    <citation type="submission" date="2018-08" db="EMBL/GenBank/DDBJ databases">
        <title>Genomic investigation of the strawberry pathogen Phytophthora fragariae indicates pathogenicity is determined by transcriptional variation in three key races.</title>
        <authorList>
            <person name="Adams T.M."/>
            <person name="Armitage A.D."/>
            <person name="Sobczyk M.K."/>
            <person name="Bates H.J."/>
            <person name="Dunwell J.M."/>
            <person name="Nellist C.F."/>
            <person name="Harrison R.J."/>
        </authorList>
    </citation>
    <scope>NUCLEOTIDE SEQUENCE [LARGE SCALE GENOMIC DNA]</scope>
    <source>
        <strain evidence="5 7">A4</strain>
        <strain evidence="4 6">NOV-27</strain>
        <strain evidence="3 8">NOV-5</strain>
        <strain evidence="2 9">ONT-3</strain>
    </source>
</reference>
<dbReference type="EMBL" id="QXGB01000023">
    <property type="protein sequence ID" value="KAE9236526.1"/>
    <property type="molecule type" value="Genomic_DNA"/>
</dbReference>
<evidence type="ECO:0000313" key="6">
    <source>
        <dbReference type="Proteomes" id="UP000433483"/>
    </source>
</evidence>
<dbReference type="Proteomes" id="UP000488956">
    <property type="component" value="Unassembled WGS sequence"/>
</dbReference>
<dbReference type="Proteomes" id="UP000440732">
    <property type="component" value="Unassembled WGS sequence"/>
</dbReference>
<dbReference type="EMBL" id="QXFX01000046">
    <property type="protein sequence ID" value="KAE9136232.1"/>
    <property type="molecule type" value="Genomic_DNA"/>
</dbReference>
<dbReference type="OrthoDB" id="71637at2759"/>
<evidence type="ECO:0000313" key="2">
    <source>
        <dbReference type="EMBL" id="KAE9136232.1"/>
    </source>
</evidence>
<proteinExistence type="predicted"/>
<evidence type="ECO:0000256" key="1">
    <source>
        <dbReference type="SAM" id="Coils"/>
    </source>
</evidence>
<evidence type="ECO:0000313" key="9">
    <source>
        <dbReference type="Proteomes" id="UP000488956"/>
    </source>
</evidence>
<comment type="caution">
    <text evidence="3">The sequence shown here is derived from an EMBL/GenBank/DDBJ whole genome shotgun (WGS) entry which is preliminary data.</text>
</comment>
<evidence type="ECO:0000313" key="4">
    <source>
        <dbReference type="EMBL" id="KAE9236526.1"/>
    </source>
</evidence>
<accession>A0A6A3V6M9</accession>
<keyword evidence="1" id="KW-0175">Coiled coil</keyword>
<protein>
    <submittedName>
        <fullName evidence="3">Uncharacterized protein</fullName>
    </submittedName>
</protein>
<keyword evidence="6" id="KW-1185">Reference proteome</keyword>
<dbReference type="EMBL" id="QXGE01000063">
    <property type="protein sequence ID" value="KAE9326717.1"/>
    <property type="molecule type" value="Genomic_DNA"/>
</dbReference>
<evidence type="ECO:0000313" key="8">
    <source>
        <dbReference type="Proteomes" id="UP000440732"/>
    </source>
</evidence>
<evidence type="ECO:0000313" key="3">
    <source>
        <dbReference type="EMBL" id="KAE9155168.1"/>
    </source>
</evidence>
<dbReference type="EMBL" id="QXGA01000019">
    <property type="protein sequence ID" value="KAE9155168.1"/>
    <property type="molecule type" value="Genomic_DNA"/>
</dbReference>
<evidence type="ECO:0000313" key="7">
    <source>
        <dbReference type="Proteomes" id="UP000437068"/>
    </source>
</evidence>
<sequence length="584" mass="65611">MKTGFVHAYDIFPLPEESLTMQRNEVDAALTSIGLGTPDLWQKLGQELEGKTQLEQPRVSKKVLVKALRMQTEAMRYMVDEFDRLRDKMAEMEREARNTAKHVERVNSKLITVQGQVDDVNTKVYELEVQQSKQAEQLKEIDDVASQVRANREEIHRVAVSVDKVNEVHNEFVVQTEQKLNVIREDHEVTKQFAMQIEDRLNEEQKELFLDSDHILHNKLSLAMWMEAVEKDNRRKDEALRDCTDKMIKQGRNVQDMMLETRRTLDDNTCAVEDVQRLLLEKADRTRVDEIIESKYEEICNQLDKALASVLGEEDEFKRASQELQQLVTHLSESKADKKDLLEVKEQVLYDSRVRQQVENLRSFIDIKMNRDDVFSALKSKAGKDEMLALLKNLSDSMNASIVQAQKSLNFAESAFLTGKQAGHQHACNSGQKRAGMLPSLDREKCLSCNSQLRDPSTTSGGPISHKNPFQMAPVYGGGFVLPAGAGSIDKNAMRNRANSLSNDNSASAPYLSPRTVANMASSGQLSESASEGFLVGVDGRVYQADPEVVAQVQERTRSNPGLKLPQAVAPRKALPVLEGAGGD</sequence>
<evidence type="ECO:0000313" key="5">
    <source>
        <dbReference type="EMBL" id="KAE9326717.1"/>
    </source>
</evidence>
<gene>
    <name evidence="5" type="ORF">PF001_g2309</name>
    <name evidence="4" type="ORF">PF005_g1021</name>
    <name evidence="3" type="ORF">PF006_g845</name>
    <name evidence="2" type="ORF">PF010_g1778</name>
</gene>